<dbReference type="GO" id="GO:0004252">
    <property type="term" value="F:serine-type endopeptidase activity"/>
    <property type="evidence" value="ECO:0007669"/>
    <property type="project" value="InterPro"/>
</dbReference>
<feature type="compositionally biased region" description="Basic and acidic residues" evidence="2">
    <location>
        <begin position="1"/>
        <end position="27"/>
    </location>
</feature>
<dbReference type="PANTHER" id="PTHR10381:SF11">
    <property type="entry name" value="ATP-DEPENDENT CLP PROTEASE PROTEOLYTIC SUBUNIT, MITOCHONDRIAL"/>
    <property type="match status" value="1"/>
</dbReference>
<dbReference type="PRINTS" id="PR00127">
    <property type="entry name" value="CLPPROTEASEP"/>
</dbReference>
<proteinExistence type="inferred from homology"/>
<evidence type="ECO:0000313" key="3">
    <source>
        <dbReference type="EMBL" id="GAH27409.1"/>
    </source>
</evidence>
<reference evidence="3" key="1">
    <citation type="journal article" date="2014" name="Front. Microbiol.">
        <title>High frequency of phylogenetically diverse reductive dehalogenase-homologous genes in deep subseafloor sedimentary metagenomes.</title>
        <authorList>
            <person name="Kawai M."/>
            <person name="Futagami T."/>
            <person name="Toyoda A."/>
            <person name="Takaki Y."/>
            <person name="Nishi S."/>
            <person name="Hori S."/>
            <person name="Arai W."/>
            <person name="Tsubouchi T."/>
            <person name="Morono Y."/>
            <person name="Uchiyama I."/>
            <person name="Ito T."/>
            <person name="Fujiyama A."/>
            <person name="Inagaki F."/>
            <person name="Takami H."/>
        </authorList>
    </citation>
    <scope>NUCLEOTIDE SEQUENCE</scope>
    <source>
        <strain evidence="3">Expedition CK06-06</strain>
    </source>
</reference>
<dbReference type="SUPFAM" id="SSF52096">
    <property type="entry name" value="ClpP/crotonase"/>
    <property type="match status" value="1"/>
</dbReference>
<dbReference type="InterPro" id="IPR023562">
    <property type="entry name" value="ClpP/TepA"/>
</dbReference>
<dbReference type="PANTHER" id="PTHR10381">
    <property type="entry name" value="ATP-DEPENDENT CLP PROTEASE PROTEOLYTIC SUBUNIT"/>
    <property type="match status" value="1"/>
</dbReference>
<dbReference type="EMBL" id="BARU01005148">
    <property type="protein sequence ID" value="GAH27409.1"/>
    <property type="molecule type" value="Genomic_DNA"/>
</dbReference>
<dbReference type="GO" id="GO:0004176">
    <property type="term" value="F:ATP-dependent peptidase activity"/>
    <property type="evidence" value="ECO:0007669"/>
    <property type="project" value="InterPro"/>
</dbReference>
<dbReference type="GO" id="GO:0006515">
    <property type="term" value="P:protein quality control for misfolded or incompletely synthesized proteins"/>
    <property type="evidence" value="ECO:0007669"/>
    <property type="project" value="TreeGrafter"/>
</dbReference>
<protein>
    <recommendedName>
        <fullName evidence="4">ATP-dependent Clp protease proteolytic subunit</fullName>
    </recommendedName>
</protein>
<dbReference type="AlphaFoldDB" id="X1FDC0"/>
<name>X1FDC0_9ZZZZ</name>
<evidence type="ECO:0000256" key="1">
    <source>
        <dbReference type="ARBA" id="ARBA00007039"/>
    </source>
</evidence>
<accession>X1FDC0</accession>
<sequence length="206" mass="24060">MSDFYWGKKEEMPPKEGQKSQQEEKSRPSFVEVVENRIYFYSRIETEKILQLNRNILSMGINLQREATIQNREPANIYLHIQSYGGSIFAGMAGMDEIIKSIVPVHTMIDGCCASAATFLSVCGKKRFINRHAYMLIHQLSSFMWGKYEEFKDEMQNLDKIMVMIKQVYKEYTQIPMSKLDGILKHDLWFDADQCKEYSLVDEIIV</sequence>
<evidence type="ECO:0000256" key="2">
    <source>
        <dbReference type="SAM" id="MobiDB-lite"/>
    </source>
</evidence>
<feature type="region of interest" description="Disordered" evidence="2">
    <location>
        <begin position="1"/>
        <end position="28"/>
    </location>
</feature>
<dbReference type="Pfam" id="PF00574">
    <property type="entry name" value="CLP_protease"/>
    <property type="match status" value="1"/>
</dbReference>
<evidence type="ECO:0008006" key="4">
    <source>
        <dbReference type="Google" id="ProtNLM"/>
    </source>
</evidence>
<dbReference type="CDD" id="cd07016">
    <property type="entry name" value="S14_ClpP_1"/>
    <property type="match status" value="1"/>
</dbReference>
<gene>
    <name evidence="3" type="ORF">S03H2_09941</name>
</gene>
<dbReference type="Gene3D" id="3.90.226.10">
    <property type="entry name" value="2-enoyl-CoA Hydratase, Chain A, domain 1"/>
    <property type="match status" value="1"/>
</dbReference>
<dbReference type="InterPro" id="IPR029045">
    <property type="entry name" value="ClpP/crotonase-like_dom_sf"/>
</dbReference>
<organism evidence="3">
    <name type="scientific">marine sediment metagenome</name>
    <dbReference type="NCBI Taxonomy" id="412755"/>
    <lineage>
        <taxon>unclassified sequences</taxon>
        <taxon>metagenomes</taxon>
        <taxon>ecological metagenomes</taxon>
    </lineage>
</organism>
<comment type="caution">
    <text evidence="3">The sequence shown here is derived from an EMBL/GenBank/DDBJ whole genome shotgun (WGS) entry which is preliminary data.</text>
</comment>
<dbReference type="GO" id="GO:0009368">
    <property type="term" value="C:endopeptidase Clp complex"/>
    <property type="evidence" value="ECO:0007669"/>
    <property type="project" value="TreeGrafter"/>
</dbReference>
<dbReference type="InterPro" id="IPR001907">
    <property type="entry name" value="ClpP"/>
</dbReference>
<comment type="similarity">
    <text evidence="1">Belongs to the peptidase S14 family.</text>
</comment>
<dbReference type="GO" id="GO:0051117">
    <property type="term" value="F:ATPase binding"/>
    <property type="evidence" value="ECO:0007669"/>
    <property type="project" value="TreeGrafter"/>
</dbReference>